<dbReference type="OrthoDB" id="2435781at2759"/>
<evidence type="ECO:0000313" key="2">
    <source>
        <dbReference type="Proteomes" id="UP000439903"/>
    </source>
</evidence>
<name>A0A8H4B2G1_GIGMA</name>
<gene>
    <name evidence="1" type="ORF">F8M41_019192</name>
</gene>
<reference evidence="1 2" key="1">
    <citation type="journal article" date="2019" name="Environ. Microbiol.">
        <title>At the nexus of three kingdoms: the genome of the mycorrhizal fungus Gigaspora margarita provides insights into plant, endobacterial and fungal interactions.</title>
        <authorList>
            <person name="Venice F."/>
            <person name="Ghignone S."/>
            <person name="Salvioli di Fossalunga A."/>
            <person name="Amselem J."/>
            <person name="Novero M."/>
            <person name="Xianan X."/>
            <person name="Sedzielewska Toro K."/>
            <person name="Morin E."/>
            <person name="Lipzen A."/>
            <person name="Grigoriev I.V."/>
            <person name="Henrissat B."/>
            <person name="Martin F.M."/>
            <person name="Bonfante P."/>
        </authorList>
    </citation>
    <scope>NUCLEOTIDE SEQUENCE [LARGE SCALE GENOMIC DNA]</scope>
    <source>
        <strain evidence="1 2">BEG34</strain>
    </source>
</reference>
<dbReference type="AlphaFoldDB" id="A0A8H4B2G1"/>
<evidence type="ECO:0000313" key="1">
    <source>
        <dbReference type="EMBL" id="KAF0554423.1"/>
    </source>
</evidence>
<dbReference type="EMBL" id="WTPW01000050">
    <property type="protein sequence ID" value="KAF0554423.1"/>
    <property type="molecule type" value="Genomic_DNA"/>
</dbReference>
<accession>A0A8H4B2G1</accession>
<dbReference type="Proteomes" id="UP000439903">
    <property type="component" value="Unassembled WGS sequence"/>
</dbReference>
<keyword evidence="2" id="KW-1185">Reference proteome</keyword>
<proteinExistence type="predicted"/>
<protein>
    <submittedName>
        <fullName evidence="1">Uncharacterized protein</fullName>
    </submittedName>
</protein>
<comment type="caution">
    <text evidence="1">The sequence shown here is derived from an EMBL/GenBank/DDBJ whole genome shotgun (WGS) entry which is preliminary data.</text>
</comment>
<sequence length="425" mass="51564">MFSNSISCGNRKDVMCCYISDKEKIMLLDKCGSITQWNLNMLLFEKQYQLDTIHHRYWIEKWHCVFNKNSTLLVTPPKMCRTISQVQIYFLLRCLEFISSDEVERLLLFFDDYLEIRDPYHLQHVIYNEPIPISVLCEKLLNKATSKKLNMTEAEFKILLNENLYYILDNNLWVQEIFKKQWTKYLREELKDDNKIRVLPNKFQIEEILQRFTNENDDVMNEMNDIQSYEGSLVKWEVNGNEKVIQVFLKKFDSNTWKSVNSLKLDILRYYNYEVRDYHDHKLKIYSCNLLDNEDLAIITDFGLFLWSIWQKDEKDEIRLRYYMSRKEKSNYKSLLDRIQKYEKINSLPSPDFNFIINNYEQLCSNKRYLFKELLDDYIENKLLMKLYGQELLLYCSRSKNYSIVTRLCNKIYKETENDNFLVKI</sequence>
<organism evidence="1 2">
    <name type="scientific">Gigaspora margarita</name>
    <dbReference type="NCBI Taxonomy" id="4874"/>
    <lineage>
        <taxon>Eukaryota</taxon>
        <taxon>Fungi</taxon>
        <taxon>Fungi incertae sedis</taxon>
        <taxon>Mucoromycota</taxon>
        <taxon>Glomeromycotina</taxon>
        <taxon>Glomeromycetes</taxon>
        <taxon>Diversisporales</taxon>
        <taxon>Gigasporaceae</taxon>
        <taxon>Gigaspora</taxon>
    </lineage>
</organism>